<feature type="coiled-coil region" evidence="6">
    <location>
        <begin position="797"/>
        <end position="1014"/>
    </location>
</feature>
<dbReference type="GO" id="GO:0005815">
    <property type="term" value="C:microtubule organizing center"/>
    <property type="evidence" value="ECO:0007669"/>
    <property type="project" value="UniProtKB-SubCell"/>
</dbReference>
<evidence type="ECO:0000256" key="2">
    <source>
        <dbReference type="ARBA" id="ARBA00022490"/>
    </source>
</evidence>
<evidence type="ECO:0000256" key="5">
    <source>
        <dbReference type="ARBA" id="ARBA00023212"/>
    </source>
</evidence>
<protein>
    <recommendedName>
        <fullName evidence="12">Spindle pole body protein pcp1</fullName>
    </recommendedName>
</protein>
<dbReference type="Pfam" id="PF10495">
    <property type="entry name" value="PACT_coil_coil"/>
    <property type="match status" value="1"/>
</dbReference>
<keyword evidence="4 6" id="KW-0175">Coiled coil</keyword>
<feature type="coiled-coil region" evidence="6">
    <location>
        <begin position="1178"/>
        <end position="1219"/>
    </location>
</feature>
<evidence type="ECO:0000256" key="1">
    <source>
        <dbReference type="ARBA" id="ARBA00004267"/>
    </source>
</evidence>
<feature type="compositionally biased region" description="Basic and acidic residues" evidence="7">
    <location>
        <begin position="345"/>
        <end position="358"/>
    </location>
</feature>
<proteinExistence type="predicted"/>
<evidence type="ECO:0008006" key="12">
    <source>
        <dbReference type="Google" id="ProtNLM"/>
    </source>
</evidence>
<dbReference type="GO" id="GO:0005737">
    <property type="term" value="C:cytoplasm"/>
    <property type="evidence" value="ECO:0007669"/>
    <property type="project" value="UniProtKB-ARBA"/>
</dbReference>
<organism evidence="10 11">
    <name type="scientific">Lachnellula hyalina</name>
    <dbReference type="NCBI Taxonomy" id="1316788"/>
    <lineage>
        <taxon>Eukaryota</taxon>
        <taxon>Fungi</taxon>
        <taxon>Dikarya</taxon>
        <taxon>Ascomycota</taxon>
        <taxon>Pezizomycotina</taxon>
        <taxon>Leotiomycetes</taxon>
        <taxon>Helotiales</taxon>
        <taxon>Lachnaceae</taxon>
        <taxon>Lachnellula</taxon>
    </lineage>
</organism>
<feature type="compositionally biased region" description="Acidic residues" evidence="7">
    <location>
        <begin position="359"/>
        <end position="372"/>
    </location>
</feature>
<evidence type="ECO:0000313" key="10">
    <source>
        <dbReference type="EMBL" id="TVY26443.1"/>
    </source>
</evidence>
<dbReference type="RefSeq" id="XP_031005231.1">
    <property type="nucleotide sequence ID" value="XM_031148514.1"/>
</dbReference>
<dbReference type="GO" id="GO:0003682">
    <property type="term" value="F:chromatin binding"/>
    <property type="evidence" value="ECO:0007669"/>
    <property type="project" value="TreeGrafter"/>
</dbReference>
<dbReference type="GeneID" id="41983743"/>
<evidence type="ECO:0000256" key="6">
    <source>
        <dbReference type="SAM" id="Coils"/>
    </source>
</evidence>
<dbReference type="InterPro" id="IPR012943">
    <property type="entry name" value="Cnn_1N"/>
</dbReference>
<dbReference type="EMBL" id="QGMH01000069">
    <property type="protein sequence ID" value="TVY26443.1"/>
    <property type="molecule type" value="Genomic_DNA"/>
</dbReference>
<feature type="region of interest" description="Disordered" evidence="7">
    <location>
        <begin position="1366"/>
        <end position="1394"/>
    </location>
</feature>
<dbReference type="OrthoDB" id="10255000at2759"/>
<dbReference type="PANTHER" id="PTHR43941">
    <property type="entry name" value="STRUCTURAL MAINTENANCE OF CHROMOSOMES PROTEIN 2"/>
    <property type="match status" value="1"/>
</dbReference>
<evidence type="ECO:0000259" key="8">
    <source>
        <dbReference type="Pfam" id="PF07989"/>
    </source>
</evidence>
<dbReference type="GO" id="GO:0000793">
    <property type="term" value="C:condensed chromosome"/>
    <property type="evidence" value="ECO:0007669"/>
    <property type="project" value="TreeGrafter"/>
</dbReference>
<reference evidence="10 11" key="1">
    <citation type="submission" date="2018-05" db="EMBL/GenBank/DDBJ databases">
        <title>Genome sequencing and assembly of the regulated plant pathogen Lachnellula willkommii and related sister species for the development of diagnostic species identification markers.</title>
        <authorList>
            <person name="Giroux E."/>
            <person name="Bilodeau G."/>
        </authorList>
    </citation>
    <scope>NUCLEOTIDE SEQUENCE [LARGE SCALE GENOMIC DNA]</scope>
    <source>
        <strain evidence="10 11">CBS 185.66</strain>
    </source>
</reference>
<dbReference type="InterPro" id="IPR019528">
    <property type="entry name" value="PACT_domain"/>
</dbReference>
<evidence type="ECO:0000256" key="3">
    <source>
        <dbReference type="ARBA" id="ARBA00022553"/>
    </source>
</evidence>
<evidence type="ECO:0000256" key="7">
    <source>
        <dbReference type="SAM" id="MobiDB-lite"/>
    </source>
</evidence>
<name>A0A8H8R0W2_9HELO</name>
<keyword evidence="3" id="KW-0597">Phosphoprotein</keyword>
<dbReference type="GO" id="GO:0000796">
    <property type="term" value="C:condensin complex"/>
    <property type="evidence" value="ECO:0007669"/>
    <property type="project" value="TreeGrafter"/>
</dbReference>
<dbReference type="GO" id="GO:0000785">
    <property type="term" value="C:chromatin"/>
    <property type="evidence" value="ECO:0007669"/>
    <property type="project" value="TreeGrafter"/>
</dbReference>
<keyword evidence="5" id="KW-0206">Cytoskeleton</keyword>
<evidence type="ECO:0000313" key="11">
    <source>
        <dbReference type="Proteomes" id="UP000431533"/>
    </source>
</evidence>
<dbReference type="Proteomes" id="UP000431533">
    <property type="component" value="Unassembled WGS sequence"/>
</dbReference>
<feature type="region of interest" description="Disordered" evidence="7">
    <location>
        <begin position="53"/>
        <end position="121"/>
    </location>
</feature>
<accession>A0A8H8R0W2</accession>
<dbReference type="GO" id="GO:0007076">
    <property type="term" value="P:mitotic chromosome condensation"/>
    <property type="evidence" value="ECO:0007669"/>
    <property type="project" value="TreeGrafter"/>
</dbReference>
<feature type="domain" description="Centrosomin N-terminal motif 1" evidence="8">
    <location>
        <begin position="178"/>
        <end position="251"/>
    </location>
</feature>
<sequence length="1394" mass="159868">MVQAGIGGLDTPRTNLGDATYLSTQRLDFDLSAEQSFQSPSKDNNNLIQQLQNGRRGGAINLRTPRSRVALGDRKNLPGGGEFTPLLKSATRNSARRNGKENAQQTPAVLRSGSLDNIPEDLSPLPASSFYGGSRNGTYLDNTTIPQIDSSSSASTPMALLPRRNEGPGVLQDGNQLSLREQENVIDKIEKENFGLKLKIHFLEEALRKAGPGFSEAALKENTELKVDKVTMQRELTRYRKTLGSAERDVELYRQQILEMQQKVKLKHADEGQRQELERLRHALEDKEAEINTLKLQENQFDDVQDKVHDLEAEVREKNRLIDDREDEVDNLKDELEKQSGTISKLEESVKESQRREVELEEQAQGEEELEDARETIQELESDLKRLRDELEDVKEDRTEAVKEREHAQADLEELQEEMANKSINPKGLSRQLEEKAHRLQNDLDNLREKHAALEEDHADRVRDNKKLQDRIEAVKQDSEVQEQKLKDRLDIFQSEKRQVSQDRETFSRQLDTIQKELLHKDDEKNLLQSRHEALTQESAGLQKDLAKSKKVIEDLEDKLDHEKTLALSNERDVRDEYKGEIDRLNDAIEDLRAEIREKERLHDNDADKWDSERRNLESERDMADEKAAGLQRTIDRLQEAEGTLSSKEMKLQEALKSENDRHKSQEAILSRQIEELNEDVAARRNALEQVRSDLADTEEELRLSQREQKILAEKVEGLEDEVEILQTALDDESEQAHQEIFAAKQEADNLRKQLQSLKIDLSRAESATTAAKAEIEAFHANAEAGEGSQAQLSSVLRDVESQLAKIRQDKQSLQDQLASMNVEMHSLRLSKAEAEAERDEIQTQLKSVKQQEDETFRLDQEKIDLRTAKMKLDAEVRRLREENKTALAQQQTVESELQNEIDRASSEEARLSSEIHDLQRILRGSSEKRELALAKKAIQKLEERVAELETQIEAGENQAEATRELSIIRHDLSTAHQKETEFLQREAAQKDIIRGLKRQISELERKAHDAEISRLEVSSPRSSVNGSARKSEVIEVRAQLASTHQSLKEVRSQLKNAEKEAGRKINAANIELQAQLEAWESERDHLERSLDQAQLAVNELTAKNTTSEATVTRLRSKIDRLEKALQAERQNSGEDRTMALERRDLHDMLRETQVQVETLEIVVKEREQHIQSISAIESQLRSQLKRVREERSTYKSKATSAQEDLKKWERKFRFAQAAWEAEKQTLTRGVRFANTSMSTNGNDGSELAVVKKTLAEREHQHEKEMRGVALQVEWLRARCRREETFRACAAFAKKYMALEIELYQACNKADLKLLSSTGITFAPKPKKRPTLRMVAQAVRSTVRMKMGAAKWKESTNIHDRLVAQEQKQEREAKEKQLRAEVREKLGRENRQLP</sequence>
<keyword evidence="2" id="KW-0963">Cytoplasm</keyword>
<keyword evidence="11" id="KW-1185">Reference proteome</keyword>
<comment type="caution">
    <text evidence="10">The sequence shown here is derived from an EMBL/GenBank/DDBJ whole genome shotgun (WGS) entry which is preliminary data.</text>
</comment>
<feature type="coiled-coil region" evidence="6">
    <location>
        <begin position="1041"/>
        <end position="1132"/>
    </location>
</feature>
<comment type="subcellular location">
    <subcellularLocation>
        <location evidence="1">Cytoplasm</location>
        <location evidence="1">Cytoskeleton</location>
        <location evidence="1">Microtubule organizing center</location>
    </subcellularLocation>
</comment>
<gene>
    <name evidence="10" type="ORF">LHYA1_G003545</name>
</gene>
<evidence type="ECO:0000256" key="4">
    <source>
        <dbReference type="ARBA" id="ARBA00023054"/>
    </source>
</evidence>
<feature type="domain" description="Pericentrin/AKAP-450 centrosomal targeting" evidence="9">
    <location>
        <begin position="1279"/>
        <end position="1352"/>
    </location>
</feature>
<dbReference type="Pfam" id="PF07989">
    <property type="entry name" value="Cnn_1N"/>
    <property type="match status" value="1"/>
</dbReference>
<feature type="region of interest" description="Disordered" evidence="7">
    <location>
        <begin position="334"/>
        <end position="376"/>
    </location>
</feature>
<evidence type="ECO:0000259" key="9">
    <source>
        <dbReference type="Pfam" id="PF10495"/>
    </source>
</evidence>
<dbReference type="PANTHER" id="PTHR43941:SF1">
    <property type="entry name" value="STRUCTURAL MAINTENANCE OF CHROMOSOMES PROTEIN 2"/>
    <property type="match status" value="1"/>
</dbReference>